<evidence type="ECO:0000256" key="7">
    <source>
        <dbReference type="SAM" id="Phobius"/>
    </source>
</evidence>
<keyword evidence="3" id="KW-1003">Cell membrane</keyword>
<evidence type="ECO:0000313" key="10">
    <source>
        <dbReference type="EMBL" id="OGI94593.1"/>
    </source>
</evidence>
<keyword evidence="5 7" id="KW-1133">Transmembrane helix</keyword>
<evidence type="ECO:0000256" key="2">
    <source>
        <dbReference type="ARBA" id="ARBA00005801"/>
    </source>
</evidence>
<feature type="transmembrane region" description="Helical" evidence="7">
    <location>
        <begin position="133"/>
        <end position="153"/>
    </location>
</feature>
<dbReference type="Proteomes" id="UP000176629">
    <property type="component" value="Unassembled WGS sequence"/>
</dbReference>
<feature type="domain" description="Prepilin type IV endopeptidase peptidase" evidence="8">
    <location>
        <begin position="110"/>
        <end position="220"/>
    </location>
</feature>
<feature type="transmembrane region" description="Helical" evidence="7">
    <location>
        <begin position="77"/>
        <end position="96"/>
    </location>
</feature>
<dbReference type="InterPro" id="IPR000045">
    <property type="entry name" value="Prepilin_IV_endopep_pep"/>
</dbReference>
<gene>
    <name evidence="10" type="ORF">A3A03_02555</name>
</gene>
<protein>
    <recommendedName>
        <fullName evidence="12">Prepilin peptidase</fullName>
    </recommendedName>
</protein>
<comment type="subcellular location">
    <subcellularLocation>
        <location evidence="1">Cell membrane</location>
        <topology evidence="1">Multi-pass membrane protein</topology>
    </subcellularLocation>
</comment>
<accession>A0A1F6XKH7</accession>
<dbReference type="GO" id="GO:0005886">
    <property type="term" value="C:plasma membrane"/>
    <property type="evidence" value="ECO:0007669"/>
    <property type="project" value="UniProtKB-SubCell"/>
</dbReference>
<dbReference type="InterPro" id="IPR010627">
    <property type="entry name" value="Prepilin_pept_A24_N"/>
</dbReference>
<dbReference type="Pfam" id="PF01478">
    <property type="entry name" value="Peptidase_A24"/>
    <property type="match status" value="1"/>
</dbReference>
<feature type="domain" description="Prepilin peptidase A24 N-terminal" evidence="9">
    <location>
        <begin position="11"/>
        <end position="93"/>
    </location>
</feature>
<evidence type="ECO:0000259" key="8">
    <source>
        <dbReference type="Pfam" id="PF01478"/>
    </source>
</evidence>
<dbReference type="GO" id="GO:0006465">
    <property type="term" value="P:signal peptide processing"/>
    <property type="evidence" value="ECO:0007669"/>
    <property type="project" value="TreeGrafter"/>
</dbReference>
<feature type="transmembrane region" description="Helical" evidence="7">
    <location>
        <begin position="191"/>
        <end position="222"/>
    </location>
</feature>
<proteinExistence type="inferred from homology"/>
<feature type="transmembrane region" description="Helical" evidence="7">
    <location>
        <begin position="242"/>
        <end position="261"/>
    </location>
</feature>
<keyword evidence="6 7" id="KW-0472">Membrane</keyword>
<dbReference type="PANTHER" id="PTHR30487">
    <property type="entry name" value="TYPE 4 PREPILIN-LIKE PROTEINS LEADER PEPTIDE-PROCESSING ENZYME"/>
    <property type="match status" value="1"/>
</dbReference>
<dbReference type="Pfam" id="PF06750">
    <property type="entry name" value="A24_N_bact"/>
    <property type="match status" value="1"/>
</dbReference>
<evidence type="ECO:0000256" key="4">
    <source>
        <dbReference type="ARBA" id="ARBA00022692"/>
    </source>
</evidence>
<evidence type="ECO:0000256" key="1">
    <source>
        <dbReference type="ARBA" id="ARBA00004651"/>
    </source>
</evidence>
<dbReference type="EMBL" id="MFUX01000015">
    <property type="protein sequence ID" value="OGI94593.1"/>
    <property type="molecule type" value="Genomic_DNA"/>
</dbReference>
<dbReference type="PANTHER" id="PTHR30487:SF0">
    <property type="entry name" value="PREPILIN LEADER PEPTIDASE_N-METHYLTRANSFERASE-RELATED"/>
    <property type="match status" value="1"/>
</dbReference>
<dbReference type="GO" id="GO:0004190">
    <property type="term" value="F:aspartic-type endopeptidase activity"/>
    <property type="evidence" value="ECO:0007669"/>
    <property type="project" value="InterPro"/>
</dbReference>
<sequence>MVSSFWIIFFILGLIIGSFLNVVIYRINTKKSLGGRSACMTCGHKLAWYELIPVLSFLSLRGRCRVCQSRISIQYPLVELASGLIFAFLFIKFFYISNLDFAISYAFYAVMFSFLVVISTYDLKHKIIPDMLVYIFGALAFVGLFLFKNYVFFVHVPTLLEFLSGVLIALPFAFFWLVSGGRWMGFGDAKLALGLGWFLGLSAALSGLVIAFWSGAIIGITLVVFSKIKRVGGMGMKSEIPFAPFLILGAFIAFIYSLNLFGF</sequence>
<feature type="transmembrane region" description="Helical" evidence="7">
    <location>
        <begin position="159"/>
        <end position="179"/>
    </location>
</feature>
<evidence type="ECO:0000256" key="5">
    <source>
        <dbReference type="ARBA" id="ARBA00022989"/>
    </source>
</evidence>
<feature type="transmembrane region" description="Helical" evidence="7">
    <location>
        <begin position="102"/>
        <end position="121"/>
    </location>
</feature>
<comment type="caution">
    <text evidence="10">The sequence shown here is derived from an EMBL/GenBank/DDBJ whole genome shotgun (WGS) entry which is preliminary data.</text>
</comment>
<comment type="similarity">
    <text evidence="2">Belongs to the peptidase A24 family.</text>
</comment>
<keyword evidence="4 7" id="KW-0812">Transmembrane</keyword>
<evidence type="ECO:0000313" key="11">
    <source>
        <dbReference type="Proteomes" id="UP000176629"/>
    </source>
</evidence>
<feature type="transmembrane region" description="Helical" evidence="7">
    <location>
        <begin position="6"/>
        <end position="27"/>
    </location>
</feature>
<reference evidence="10 11" key="1">
    <citation type="journal article" date="2016" name="Nat. Commun.">
        <title>Thousands of microbial genomes shed light on interconnected biogeochemical processes in an aquifer system.</title>
        <authorList>
            <person name="Anantharaman K."/>
            <person name="Brown C.T."/>
            <person name="Hug L.A."/>
            <person name="Sharon I."/>
            <person name="Castelle C.J."/>
            <person name="Probst A.J."/>
            <person name="Thomas B.C."/>
            <person name="Singh A."/>
            <person name="Wilkins M.J."/>
            <person name="Karaoz U."/>
            <person name="Brodie E.L."/>
            <person name="Williams K.H."/>
            <person name="Hubbard S.S."/>
            <person name="Banfield J.F."/>
        </authorList>
    </citation>
    <scope>NUCLEOTIDE SEQUENCE [LARGE SCALE GENOMIC DNA]</scope>
</reference>
<evidence type="ECO:0000256" key="3">
    <source>
        <dbReference type="ARBA" id="ARBA00022475"/>
    </source>
</evidence>
<dbReference type="AlphaFoldDB" id="A0A1F6XKH7"/>
<evidence type="ECO:0000259" key="9">
    <source>
        <dbReference type="Pfam" id="PF06750"/>
    </source>
</evidence>
<dbReference type="Gene3D" id="1.20.120.1220">
    <property type="match status" value="1"/>
</dbReference>
<dbReference type="InterPro" id="IPR050882">
    <property type="entry name" value="Prepilin_peptidase/N-MTase"/>
</dbReference>
<dbReference type="STRING" id="1801773.A3A03_02555"/>
<organism evidence="10 11">
    <name type="scientific">Candidatus Nomurabacteria bacterium RIFCSPLOWO2_01_FULL_40_18</name>
    <dbReference type="NCBI Taxonomy" id="1801773"/>
    <lineage>
        <taxon>Bacteria</taxon>
        <taxon>Candidatus Nomuraibacteriota</taxon>
    </lineage>
</organism>
<evidence type="ECO:0008006" key="12">
    <source>
        <dbReference type="Google" id="ProtNLM"/>
    </source>
</evidence>
<evidence type="ECO:0000256" key="6">
    <source>
        <dbReference type="ARBA" id="ARBA00023136"/>
    </source>
</evidence>
<name>A0A1F6XKH7_9BACT</name>